<protein>
    <recommendedName>
        <fullName evidence="5">Type I restriction enzyme, S subunit</fullName>
    </recommendedName>
</protein>
<dbReference type="PANTHER" id="PTHR43140">
    <property type="entry name" value="TYPE-1 RESTRICTION ENZYME ECOKI SPECIFICITY PROTEIN"/>
    <property type="match status" value="1"/>
</dbReference>
<proteinExistence type="predicted"/>
<dbReference type="EMBL" id="JAAORB010000013">
    <property type="protein sequence ID" value="NHQ74577.1"/>
    <property type="molecule type" value="Genomic_DNA"/>
</dbReference>
<comment type="caution">
    <text evidence="3">The sequence shown here is derived from an EMBL/GenBank/DDBJ whole genome shotgun (WGS) entry which is preliminary data.</text>
</comment>
<dbReference type="SUPFAM" id="SSF116734">
    <property type="entry name" value="DNA methylase specificity domain"/>
    <property type="match status" value="2"/>
</dbReference>
<dbReference type="Gene3D" id="3.90.220.20">
    <property type="entry name" value="DNA methylase specificity domains"/>
    <property type="match status" value="2"/>
</dbReference>
<evidence type="ECO:0000256" key="1">
    <source>
        <dbReference type="ARBA" id="ARBA00022747"/>
    </source>
</evidence>
<accession>A0A967BHM7</accession>
<dbReference type="GO" id="GO:0009307">
    <property type="term" value="P:DNA restriction-modification system"/>
    <property type="evidence" value="ECO:0007669"/>
    <property type="project" value="UniProtKB-KW"/>
</dbReference>
<dbReference type="RefSeq" id="WP_167196040.1">
    <property type="nucleotide sequence ID" value="NZ_JAAORB010000013.1"/>
</dbReference>
<evidence type="ECO:0008006" key="5">
    <source>
        <dbReference type="Google" id="ProtNLM"/>
    </source>
</evidence>
<dbReference type="Proteomes" id="UP000639775">
    <property type="component" value="Unassembled WGS sequence"/>
</dbReference>
<evidence type="ECO:0000313" key="3">
    <source>
        <dbReference type="EMBL" id="NHQ74577.1"/>
    </source>
</evidence>
<dbReference type="PANTHER" id="PTHR43140:SF1">
    <property type="entry name" value="TYPE I RESTRICTION ENZYME ECOKI SPECIFICITY SUBUNIT"/>
    <property type="match status" value="1"/>
</dbReference>
<dbReference type="InterPro" id="IPR051212">
    <property type="entry name" value="Type-I_RE_S_subunit"/>
</dbReference>
<gene>
    <name evidence="3" type="ORF">HAT86_08880</name>
</gene>
<keyword evidence="2" id="KW-0238">DNA-binding</keyword>
<dbReference type="Gene3D" id="1.10.287.1120">
    <property type="entry name" value="Bipartite methylase S protein"/>
    <property type="match status" value="1"/>
</dbReference>
<dbReference type="InterPro" id="IPR044946">
    <property type="entry name" value="Restrct_endonuc_typeI_TRD_sf"/>
</dbReference>
<organism evidence="3 4">
    <name type="scientific">Roseovarius gahaiensis</name>
    <dbReference type="NCBI Taxonomy" id="2716691"/>
    <lineage>
        <taxon>Bacteria</taxon>
        <taxon>Pseudomonadati</taxon>
        <taxon>Pseudomonadota</taxon>
        <taxon>Alphaproteobacteria</taxon>
        <taxon>Rhodobacterales</taxon>
        <taxon>Roseobacteraceae</taxon>
        <taxon>Roseovarius</taxon>
    </lineage>
</organism>
<keyword evidence="1" id="KW-0680">Restriction system</keyword>
<keyword evidence="4" id="KW-1185">Reference proteome</keyword>
<dbReference type="AlphaFoldDB" id="A0A967BHM7"/>
<evidence type="ECO:0000313" key="4">
    <source>
        <dbReference type="Proteomes" id="UP000639775"/>
    </source>
</evidence>
<evidence type="ECO:0000256" key="2">
    <source>
        <dbReference type="ARBA" id="ARBA00023125"/>
    </source>
</evidence>
<dbReference type="GO" id="GO:0003677">
    <property type="term" value="F:DNA binding"/>
    <property type="evidence" value="ECO:0007669"/>
    <property type="project" value="UniProtKB-KW"/>
</dbReference>
<name>A0A967BHM7_9RHOB</name>
<sequence>MSVEVINGQQTKLSGLPAHWKQTRMGSAVGEYQLEKNEDPNPVVLSLTKEGVKVKTDLSFGKSTENYVGHQIVEEGQFVFTPRDFDATPILCGIGQTRGCISNLYMVFDVAEDFDTQFLEYYFWGLKWGYDYFAQLSYGMRYSFNREQFERIPLAWPDLEEQKQIVAYLDRETARIDGLIEKKNRFIALLKEKRVAVIAHAVTKGLNRNAPMKAGDFKAIGAVPAHWDISPVSRALMLSKSTVGKRSDEFKLLSLTTRGVIERDISENFGKFPESFDTYQQVQPGNFVFCLFDIDETPRTVGRSDLHGMITGAYAVFECIAPAYSDFLYYLFLHLDNFKGLKPFYTGLRKTIRPPRFTSIRVPFPPEDEAKRIVEHIEHETAKIDTLITKTEQSIALLKEKRAALITAAVTGKIDVRTAA</sequence>
<reference evidence="3" key="1">
    <citation type="submission" date="2020-03" db="EMBL/GenBank/DDBJ databases">
        <title>Roseovarius gahaiensis sp. nov., isolated from Gahai Saline Lake, China.</title>
        <authorList>
            <person name="Sun X."/>
        </authorList>
    </citation>
    <scope>NUCLEOTIDE SEQUENCE</scope>
    <source>
        <strain evidence="3">GH877</strain>
    </source>
</reference>